<proteinExistence type="predicted"/>
<evidence type="ECO:0000313" key="3">
    <source>
        <dbReference type="WBParaSite" id="SBAD_0000769901-mRNA-1"/>
    </source>
</evidence>
<reference evidence="3" key="1">
    <citation type="submission" date="2016-06" db="UniProtKB">
        <authorList>
            <consortium name="WormBaseParasite"/>
        </authorList>
    </citation>
    <scope>IDENTIFICATION</scope>
</reference>
<evidence type="ECO:0000313" key="1">
    <source>
        <dbReference type="EMBL" id="VDP13038.1"/>
    </source>
</evidence>
<reference evidence="1 2" key="2">
    <citation type="submission" date="2018-11" db="EMBL/GenBank/DDBJ databases">
        <authorList>
            <consortium name="Pathogen Informatics"/>
        </authorList>
    </citation>
    <scope>NUCLEOTIDE SEQUENCE [LARGE SCALE GENOMIC DNA]</scope>
</reference>
<dbReference type="WBParaSite" id="SBAD_0000769901-mRNA-1">
    <property type="protein sequence ID" value="SBAD_0000769901-mRNA-1"/>
    <property type="gene ID" value="SBAD_0000769901"/>
</dbReference>
<evidence type="ECO:0000313" key="2">
    <source>
        <dbReference type="Proteomes" id="UP000270296"/>
    </source>
</evidence>
<accession>A0A183IUX4</accession>
<gene>
    <name evidence="1" type="ORF">SBAD_LOCUS7421</name>
</gene>
<organism evidence="3">
    <name type="scientific">Soboliphyme baturini</name>
    <dbReference type="NCBI Taxonomy" id="241478"/>
    <lineage>
        <taxon>Eukaryota</taxon>
        <taxon>Metazoa</taxon>
        <taxon>Ecdysozoa</taxon>
        <taxon>Nematoda</taxon>
        <taxon>Enoplea</taxon>
        <taxon>Dorylaimia</taxon>
        <taxon>Dioctophymatida</taxon>
        <taxon>Dioctophymatoidea</taxon>
        <taxon>Soboliphymatidae</taxon>
        <taxon>Soboliphyme</taxon>
    </lineage>
</organism>
<keyword evidence="2" id="KW-1185">Reference proteome</keyword>
<dbReference type="EMBL" id="UZAM01010609">
    <property type="protein sequence ID" value="VDP13038.1"/>
    <property type="molecule type" value="Genomic_DNA"/>
</dbReference>
<sequence length="150" mass="16719">MIHGWAELEFVRASDDVPLAGGCRPTTSRKPRYSTILFHHPWTTTAGVDDVGRRAPRLFPTVVHVLVSVRSNFAGMSGDGPSDVLHRFLIKAYCKQEDELNVQLISDQPARRCAAAYMSEHVESCCNITRHPVAHRHAVSHPPPRMINDA</sequence>
<dbReference type="AlphaFoldDB" id="A0A183IUX4"/>
<name>A0A183IUX4_9BILA</name>
<dbReference type="Proteomes" id="UP000270296">
    <property type="component" value="Unassembled WGS sequence"/>
</dbReference>
<protein>
    <submittedName>
        <fullName evidence="1 3">Uncharacterized protein</fullName>
    </submittedName>
</protein>